<organism evidence="3 4">
    <name type="scientific">Pleomassaria siparia CBS 279.74</name>
    <dbReference type="NCBI Taxonomy" id="1314801"/>
    <lineage>
        <taxon>Eukaryota</taxon>
        <taxon>Fungi</taxon>
        <taxon>Dikarya</taxon>
        <taxon>Ascomycota</taxon>
        <taxon>Pezizomycotina</taxon>
        <taxon>Dothideomycetes</taxon>
        <taxon>Pleosporomycetidae</taxon>
        <taxon>Pleosporales</taxon>
        <taxon>Pleomassariaceae</taxon>
        <taxon>Pleomassaria</taxon>
    </lineage>
</organism>
<dbReference type="EMBL" id="MU005764">
    <property type="protein sequence ID" value="KAF2715630.1"/>
    <property type="molecule type" value="Genomic_DNA"/>
</dbReference>
<sequence length="382" mass="40820">MAQSPKKIGLIGLSAAGSWASRSHIHYLRQTPLYTITALQNSSKASAEAAAKKYALESVATHADASSLAADSNVDIVAVSVNVQGHYDLVKPALQAGKDVFVEWPLARNVAEAEELTALAKSKGVRTLVGLQARQSPTILKAKEYVESGKLGQILNTKMHGYGYIGGATITKDYEYTNNITNGANLATIPLGHAVDALCYVLGEVNHLTATTVIQFPEVLVVDEHSKPIGQSKRTAHDHVAFTGTLVSGGVVSVSYSGGASNHGKDFYWEINGTDGSLILENVKRNGPGGHIQMMQPTIKFAAKTNPLAGEEPKVEDLEVDKAGNWDQGDLSYSVGKAWDAWAGLGLENGNSVTTFEDAVVRHKMIEAIYRSADKGTRESYL</sequence>
<dbReference type="Gene3D" id="3.40.50.720">
    <property type="entry name" value="NAD(P)-binding Rossmann-like Domain"/>
    <property type="match status" value="1"/>
</dbReference>
<dbReference type="OrthoDB" id="64915at2759"/>
<dbReference type="Proteomes" id="UP000799428">
    <property type="component" value="Unassembled WGS sequence"/>
</dbReference>
<dbReference type="PANTHER" id="PTHR43708">
    <property type="entry name" value="CONSERVED EXPRESSED OXIDOREDUCTASE (EUROFUNG)"/>
    <property type="match status" value="1"/>
</dbReference>
<dbReference type="InterPro" id="IPR000683">
    <property type="entry name" value="Gfo/Idh/MocA-like_OxRdtase_N"/>
</dbReference>
<evidence type="ECO:0000259" key="2">
    <source>
        <dbReference type="Pfam" id="PF22685"/>
    </source>
</evidence>
<evidence type="ECO:0000313" key="3">
    <source>
        <dbReference type="EMBL" id="KAF2715630.1"/>
    </source>
</evidence>
<name>A0A6G1KS42_9PLEO</name>
<proteinExistence type="predicted"/>
<keyword evidence="4" id="KW-1185">Reference proteome</keyword>
<dbReference type="GO" id="GO:0000166">
    <property type="term" value="F:nucleotide binding"/>
    <property type="evidence" value="ECO:0007669"/>
    <property type="project" value="InterPro"/>
</dbReference>
<dbReference type="Gene3D" id="3.30.360.10">
    <property type="entry name" value="Dihydrodipicolinate Reductase, domain 2"/>
    <property type="match status" value="1"/>
</dbReference>
<gene>
    <name evidence="3" type="ORF">K504DRAFT_397153</name>
</gene>
<dbReference type="SUPFAM" id="SSF51735">
    <property type="entry name" value="NAD(P)-binding Rossmann-fold domains"/>
    <property type="match status" value="1"/>
</dbReference>
<dbReference type="InterPro" id="IPR055080">
    <property type="entry name" value="Gal80p-like_C"/>
</dbReference>
<reference evidence="3" key="1">
    <citation type="journal article" date="2020" name="Stud. Mycol.">
        <title>101 Dothideomycetes genomes: a test case for predicting lifestyles and emergence of pathogens.</title>
        <authorList>
            <person name="Haridas S."/>
            <person name="Albert R."/>
            <person name="Binder M."/>
            <person name="Bloem J."/>
            <person name="Labutti K."/>
            <person name="Salamov A."/>
            <person name="Andreopoulos B."/>
            <person name="Baker S."/>
            <person name="Barry K."/>
            <person name="Bills G."/>
            <person name="Bluhm B."/>
            <person name="Cannon C."/>
            <person name="Castanera R."/>
            <person name="Culley D."/>
            <person name="Daum C."/>
            <person name="Ezra D."/>
            <person name="Gonzalez J."/>
            <person name="Henrissat B."/>
            <person name="Kuo A."/>
            <person name="Liang C."/>
            <person name="Lipzen A."/>
            <person name="Lutzoni F."/>
            <person name="Magnuson J."/>
            <person name="Mondo S."/>
            <person name="Nolan M."/>
            <person name="Ohm R."/>
            <person name="Pangilinan J."/>
            <person name="Park H.-J."/>
            <person name="Ramirez L."/>
            <person name="Alfaro M."/>
            <person name="Sun H."/>
            <person name="Tritt A."/>
            <person name="Yoshinaga Y."/>
            <person name="Zwiers L.-H."/>
            <person name="Turgeon B."/>
            <person name="Goodwin S."/>
            <person name="Spatafora J."/>
            <person name="Crous P."/>
            <person name="Grigoriev I."/>
        </authorList>
    </citation>
    <scope>NUCLEOTIDE SEQUENCE</scope>
    <source>
        <strain evidence="3">CBS 279.74</strain>
    </source>
</reference>
<feature type="domain" description="Gal80p-like C-terminal" evidence="2">
    <location>
        <begin position="137"/>
        <end position="281"/>
    </location>
</feature>
<feature type="domain" description="Gfo/Idh/MocA-like oxidoreductase N-terminal" evidence="1">
    <location>
        <begin position="7"/>
        <end position="130"/>
    </location>
</feature>
<protein>
    <submittedName>
        <fullName evidence="3">NAD-binding Rossmann fold oxidoreductase family protein</fullName>
    </submittedName>
</protein>
<accession>A0A6G1KS42</accession>
<dbReference type="SUPFAM" id="SSF55347">
    <property type="entry name" value="Glyceraldehyde-3-phosphate dehydrogenase-like, C-terminal domain"/>
    <property type="match status" value="1"/>
</dbReference>
<dbReference type="Pfam" id="PF01408">
    <property type="entry name" value="GFO_IDH_MocA"/>
    <property type="match status" value="1"/>
</dbReference>
<dbReference type="Pfam" id="PF22685">
    <property type="entry name" value="Gal80p_C-like"/>
    <property type="match status" value="1"/>
</dbReference>
<evidence type="ECO:0000313" key="4">
    <source>
        <dbReference type="Proteomes" id="UP000799428"/>
    </source>
</evidence>
<dbReference type="InterPro" id="IPR051317">
    <property type="entry name" value="Gfo/Idh/MocA_oxidoreduct"/>
</dbReference>
<dbReference type="InterPro" id="IPR036291">
    <property type="entry name" value="NAD(P)-bd_dom_sf"/>
</dbReference>
<dbReference type="PANTHER" id="PTHR43708:SF1">
    <property type="entry name" value="GALACTOSE_LACTOSE METABOLISM REGULATORY PROTEIN GAL80"/>
    <property type="match status" value="1"/>
</dbReference>
<evidence type="ECO:0000259" key="1">
    <source>
        <dbReference type="Pfam" id="PF01408"/>
    </source>
</evidence>
<dbReference type="AlphaFoldDB" id="A0A6G1KS42"/>